<dbReference type="CDD" id="cd00077">
    <property type="entry name" value="HDc"/>
    <property type="match status" value="1"/>
</dbReference>
<feature type="domain" description="HD-GYP" evidence="2">
    <location>
        <begin position="353"/>
        <end position="563"/>
    </location>
</feature>
<dbReference type="PANTHER" id="PTHR45228">
    <property type="entry name" value="CYCLIC DI-GMP PHOSPHODIESTERASE TM_0186-RELATED"/>
    <property type="match status" value="1"/>
</dbReference>
<dbReference type="Proteomes" id="UP000606193">
    <property type="component" value="Unassembled WGS sequence"/>
</dbReference>
<dbReference type="SUPFAM" id="SSF109604">
    <property type="entry name" value="HD-domain/PDEase-like"/>
    <property type="match status" value="1"/>
</dbReference>
<dbReference type="PROSITE" id="PS51832">
    <property type="entry name" value="HD_GYP"/>
    <property type="match status" value="1"/>
</dbReference>
<dbReference type="Pfam" id="PF16927">
    <property type="entry name" value="HisKA_7TM"/>
    <property type="match status" value="1"/>
</dbReference>
<organism evidence="3 4">
    <name type="scientific">Jutongia huaianensis</name>
    <dbReference type="NCBI Taxonomy" id="2763668"/>
    <lineage>
        <taxon>Bacteria</taxon>
        <taxon>Bacillati</taxon>
        <taxon>Bacillota</taxon>
        <taxon>Clostridia</taxon>
        <taxon>Lachnospirales</taxon>
        <taxon>Lachnospiraceae</taxon>
        <taxon>Jutongia</taxon>
    </lineage>
</organism>
<feature type="transmembrane region" description="Helical" evidence="1">
    <location>
        <begin position="176"/>
        <end position="197"/>
    </location>
</feature>
<keyword evidence="1" id="KW-1133">Transmembrane helix</keyword>
<dbReference type="Pfam" id="PF13487">
    <property type="entry name" value="HD_5"/>
    <property type="match status" value="1"/>
</dbReference>
<accession>A0ABR7N2V2</accession>
<proteinExistence type="predicted"/>
<reference evidence="3 4" key="1">
    <citation type="submission" date="2020-08" db="EMBL/GenBank/DDBJ databases">
        <title>Genome public.</title>
        <authorList>
            <person name="Liu C."/>
            <person name="Sun Q."/>
        </authorList>
    </citation>
    <scope>NUCLEOTIDE SEQUENCE [LARGE SCALE GENOMIC DNA]</scope>
    <source>
        <strain evidence="3 4">NSJ-37</strain>
    </source>
</reference>
<keyword evidence="4" id="KW-1185">Reference proteome</keyword>
<feature type="transmembrane region" description="Helical" evidence="1">
    <location>
        <begin position="98"/>
        <end position="120"/>
    </location>
</feature>
<name>A0ABR7N2V2_9FIRM</name>
<dbReference type="EMBL" id="JACRSX010000006">
    <property type="protein sequence ID" value="MBC8562328.1"/>
    <property type="molecule type" value="Genomic_DNA"/>
</dbReference>
<dbReference type="RefSeq" id="WP_249297754.1">
    <property type="nucleotide sequence ID" value="NZ_JACRSX010000006.1"/>
</dbReference>
<gene>
    <name evidence="3" type="ORF">H8704_06745</name>
</gene>
<evidence type="ECO:0000259" key="2">
    <source>
        <dbReference type="PROSITE" id="PS51832"/>
    </source>
</evidence>
<dbReference type="InterPro" id="IPR003607">
    <property type="entry name" value="HD/PDEase_dom"/>
</dbReference>
<comment type="caution">
    <text evidence="3">The sequence shown here is derived from an EMBL/GenBank/DDBJ whole genome shotgun (WGS) entry which is preliminary data.</text>
</comment>
<dbReference type="SMART" id="SM00471">
    <property type="entry name" value="HDc"/>
    <property type="match status" value="1"/>
</dbReference>
<feature type="transmembrane region" description="Helical" evidence="1">
    <location>
        <begin position="31"/>
        <end position="49"/>
    </location>
</feature>
<dbReference type="InterPro" id="IPR037522">
    <property type="entry name" value="HD_GYP_dom"/>
</dbReference>
<evidence type="ECO:0000313" key="4">
    <source>
        <dbReference type="Proteomes" id="UP000606193"/>
    </source>
</evidence>
<dbReference type="InterPro" id="IPR052020">
    <property type="entry name" value="Cyclic_di-GMP/3'3'-cGAMP_PDE"/>
</dbReference>
<feature type="transmembrane region" description="Helical" evidence="1">
    <location>
        <begin position="69"/>
        <end position="91"/>
    </location>
</feature>
<keyword evidence="1" id="KW-0472">Membrane</keyword>
<dbReference type="Gene3D" id="1.10.3210.10">
    <property type="entry name" value="Hypothetical protein af1432"/>
    <property type="match status" value="1"/>
</dbReference>
<sequence>MYHFLVLLQYFGIFALIVEIFYVSRQQSSKLQMALVLLLYSSLINIVGYTMEIQAGKQQVAIQATKFSYYGKPFVVFFMYMFIMEYCNLVVPKLRRNILFGICILICGLVSTNEYHHLYYSSVSYTGEGMFPHLILSHGVLYNLYNVFIAYYFIVILWAAIRKLRQTKSPIIRKQLLMILGMVLLSMLSLVLFLLHLTNGYDTTAPAYLAAAFIFERLMRKYRLFDTLTLAQEEAVNHMANGLIVIGTAGEVIYSNEEADRILNCLEQEEGKRELEDLKKLAEKQEYLFLDKCAAEDGEKHHTTEKCVYELALHDISKGENNYGQTLTMAEITDRYYYTERLQRDLRSKTREVVRIQRDIIGSFAAMIEARDGITGLHIKNTGNLVRVLVNVMAVDKRYRDIITLEYADMVAAAARLHDIGKIAIPDRILQKEGKLTDEEFAIMKTHPQEGAKILKHTLKDLENDAYCEIAYDMAMYHHEKYNGAGYPEGIKGEEIPLSARIMAVADVYDALRSKRHYKEGFSKEKAVAIMEESKGSHFDPYIDELFLKHIDEMEAVIDTGYHKEESSAKETNKEL</sequence>
<evidence type="ECO:0000256" key="1">
    <source>
        <dbReference type="SAM" id="Phobius"/>
    </source>
</evidence>
<dbReference type="InterPro" id="IPR031621">
    <property type="entry name" value="HisKA_7TM"/>
</dbReference>
<feature type="transmembrane region" description="Helical" evidence="1">
    <location>
        <begin position="6"/>
        <end position="24"/>
    </location>
</feature>
<keyword evidence="1" id="KW-0812">Transmembrane</keyword>
<feature type="transmembrane region" description="Helical" evidence="1">
    <location>
        <begin position="140"/>
        <end position="161"/>
    </location>
</feature>
<evidence type="ECO:0000313" key="3">
    <source>
        <dbReference type="EMBL" id="MBC8562328.1"/>
    </source>
</evidence>
<protein>
    <submittedName>
        <fullName evidence="3">HD domain-containing protein</fullName>
    </submittedName>
</protein>